<accession>A0A2G8SUY6</accession>
<name>A0A2G8SUY6_9APHY</name>
<dbReference type="EMBL" id="AYKW01000001">
    <property type="protein sequence ID" value="PIL37570.1"/>
    <property type="molecule type" value="Genomic_DNA"/>
</dbReference>
<proteinExistence type="predicted"/>
<gene>
    <name evidence="2" type="ORF">GSI_01264</name>
</gene>
<reference evidence="2 3" key="1">
    <citation type="journal article" date="2015" name="Sci. Rep.">
        <title>Chromosome-level genome map provides insights into diverse defense mechanisms in the medicinal fungus Ganoderma sinense.</title>
        <authorList>
            <person name="Zhu Y."/>
            <person name="Xu J."/>
            <person name="Sun C."/>
            <person name="Zhou S."/>
            <person name="Xu H."/>
            <person name="Nelson D.R."/>
            <person name="Qian J."/>
            <person name="Song J."/>
            <person name="Luo H."/>
            <person name="Xiang L."/>
            <person name="Li Y."/>
            <person name="Xu Z."/>
            <person name="Ji A."/>
            <person name="Wang L."/>
            <person name="Lu S."/>
            <person name="Hayward A."/>
            <person name="Sun W."/>
            <person name="Li X."/>
            <person name="Schwartz D.C."/>
            <person name="Wang Y."/>
            <person name="Chen S."/>
        </authorList>
    </citation>
    <scope>NUCLEOTIDE SEQUENCE [LARGE SCALE GENOMIC DNA]</scope>
    <source>
        <strain evidence="2 3">ZZ0214-1</strain>
    </source>
</reference>
<feature type="region of interest" description="Disordered" evidence="1">
    <location>
        <begin position="327"/>
        <end position="362"/>
    </location>
</feature>
<dbReference type="OrthoDB" id="2740860at2759"/>
<protein>
    <submittedName>
        <fullName evidence="2">Uncharacterized protein</fullName>
    </submittedName>
</protein>
<sequence>MGQYWDLEKDLTGGGKLGEFFFTNHSHLYDSLRIPRLPKDLDMWLSRGSAAVQPGPMGKLSTEVLDMVFERHILHTLISRHARAADCRLVCLGWYAYPPDQAPPGMLTAAELEEIATTPDPDEHSCESVEKAIARRCLYLFAGENYAYAHMAYWRLFEPFRKTVDELWHLRRQDPAKMDAFYSALDLRMITKLGGVGSWAPGLEYAEGPRVLCNTSKGEYVREDALVGWDMEYWRVTLAHALLARVCYSPDDSISMCCGEEYKDGLVKGPWAGDRFRIISMDEMPVLKGGKRWRDVTGEVNELLCHLLEGEFPEEYCKKEAAEKEDVEKEACQQKDSEKDGEKVNGGGGIAGGEVGEGSEAK</sequence>
<feature type="compositionally biased region" description="Gly residues" evidence="1">
    <location>
        <begin position="344"/>
        <end position="356"/>
    </location>
</feature>
<keyword evidence="3" id="KW-1185">Reference proteome</keyword>
<dbReference type="Proteomes" id="UP000230002">
    <property type="component" value="Unassembled WGS sequence"/>
</dbReference>
<comment type="caution">
    <text evidence="2">The sequence shown here is derived from an EMBL/GenBank/DDBJ whole genome shotgun (WGS) entry which is preliminary data.</text>
</comment>
<feature type="compositionally biased region" description="Basic and acidic residues" evidence="1">
    <location>
        <begin position="327"/>
        <end position="343"/>
    </location>
</feature>
<evidence type="ECO:0000313" key="3">
    <source>
        <dbReference type="Proteomes" id="UP000230002"/>
    </source>
</evidence>
<organism evidence="2 3">
    <name type="scientific">Ganoderma sinense ZZ0214-1</name>
    <dbReference type="NCBI Taxonomy" id="1077348"/>
    <lineage>
        <taxon>Eukaryota</taxon>
        <taxon>Fungi</taxon>
        <taxon>Dikarya</taxon>
        <taxon>Basidiomycota</taxon>
        <taxon>Agaricomycotina</taxon>
        <taxon>Agaricomycetes</taxon>
        <taxon>Polyporales</taxon>
        <taxon>Polyporaceae</taxon>
        <taxon>Ganoderma</taxon>
    </lineage>
</organism>
<evidence type="ECO:0000313" key="2">
    <source>
        <dbReference type="EMBL" id="PIL37570.1"/>
    </source>
</evidence>
<dbReference type="AlphaFoldDB" id="A0A2G8SUY6"/>
<evidence type="ECO:0000256" key="1">
    <source>
        <dbReference type="SAM" id="MobiDB-lite"/>
    </source>
</evidence>